<dbReference type="PANTHER" id="PTHR11715">
    <property type="entry name" value="GLYCINE CLEAVAGE SYSTEM H PROTEIN"/>
    <property type="match status" value="1"/>
</dbReference>
<dbReference type="Gene3D" id="2.40.50.100">
    <property type="match status" value="1"/>
</dbReference>
<dbReference type="GO" id="GO:0005829">
    <property type="term" value="C:cytosol"/>
    <property type="evidence" value="ECO:0007669"/>
    <property type="project" value="TreeGrafter"/>
</dbReference>
<dbReference type="InterPro" id="IPR011053">
    <property type="entry name" value="Single_hybrid_motif"/>
</dbReference>
<organism evidence="2">
    <name type="scientific">Pseudomonas marincola</name>
    <dbReference type="NCBI Taxonomy" id="437900"/>
    <lineage>
        <taxon>Bacteria</taxon>
        <taxon>Pseudomonadati</taxon>
        <taxon>Pseudomonadota</taxon>
        <taxon>Gammaproteobacteria</taxon>
        <taxon>Pseudomonadales</taxon>
        <taxon>Pseudomonadaceae</taxon>
        <taxon>Pseudomonas</taxon>
    </lineage>
</organism>
<evidence type="ECO:0000313" key="2">
    <source>
        <dbReference type="EMBL" id="VEV97177.1"/>
    </source>
</evidence>
<dbReference type="InterPro" id="IPR033753">
    <property type="entry name" value="GCV_H/Fam206"/>
</dbReference>
<dbReference type="RefSeq" id="WP_150548229.1">
    <property type="nucleotide sequence ID" value="NZ_JBALWF010000014.1"/>
</dbReference>
<name>A0A653E372_9PSED</name>
<evidence type="ECO:0000256" key="1">
    <source>
        <dbReference type="ARBA" id="ARBA00022823"/>
    </source>
</evidence>
<dbReference type="PANTHER" id="PTHR11715:SF3">
    <property type="entry name" value="GLYCINE CLEAVAGE SYSTEM H PROTEIN-RELATED"/>
    <property type="match status" value="1"/>
</dbReference>
<dbReference type="AlphaFoldDB" id="A0A653E372"/>
<gene>
    <name evidence="2" type="ORF">PMYSY11_2131</name>
</gene>
<dbReference type="GO" id="GO:0005960">
    <property type="term" value="C:glycine cleavage complex"/>
    <property type="evidence" value="ECO:0007669"/>
    <property type="project" value="InterPro"/>
</dbReference>
<keyword evidence="1" id="KW-0450">Lipoyl</keyword>
<accession>A0A653E372</accession>
<reference evidence="2" key="1">
    <citation type="submission" date="2019-02" db="EMBL/GenBank/DDBJ databases">
        <authorList>
            <consortium name="Genoscope - CEA"/>
            <person name="William W."/>
        </authorList>
    </citation>
    <scope>NUCLEOTIDE SEQUENCE [LARGE SCALE GENOMIC DNA]</scope>
    <source>
        <strain evidence="2">YSy11</strain>
    </source>
</reference>
<dbReference type="GO" id="GO:0019464">
    <property type="term" value="P:glycine decarboxylation via glycine cleavage system"/>
    <property type="evidence" value="ECO:0007669"/>
    <property type="project" value="InterPro"/>
</dbReference>
<dbReference type="EMBL" id="LR215729">
    <property type="protein sequence ID" value="VEV97177.1"/>
    <property type="molecule type" value="Genomic_DNA"/>
</dbReference>
<proteinExistence type="predicted"/>
<dbReference type="InterPro" id="IPR002930">
    <property type="entry name" value="GCV_H"/>
</dbReference>
<dbReference type="SUPFAM" id="SSF51230">
    <property type="entry name" value="Single hybrid motif"/>
    <property type="match status" value="1"/>
</dbReference>
<protein>
    <submittedName>
        <fullName evidence="2">Glycine cleavage system protein H</fullName>
    </submittedName>
</protein>
<dbReference type="GO" id="GO:0009249">
    <property type="term" value="P:protein lipoylation"/>
    <property type="evidence" value="ECO:0007669"/>
    <property type="project" value="TreeGrafter"/>
</dbReference>
<dbReference type="CDD" id="cd06848">
    <property type="entry name" value="GCS_H"/>
    <property type="match status" value="1"/>
</dbReference>
<sequence>MNVNGLEFPDDLLYAAEHNLWLREEPDGSVTLGLTAYGCALYGQIFAFTPKRDNAHIECDRSFGVVEFAKAASSARSPLAGIMLASNHNVVRNPALINKDCYASGWLIRIKPDDWPATQARLLSGQAAAEAFAERMRLDDYNPQDDGVQALRGNPH</sequence>
<dbReference type="Pfam" id="PF01597">
    <property type="entry name" value="GCV_H"/>
    <property type="match status" value="1"/>
</dbReference>